<proteinExistence type="predicted"/>
<reference evidence="1" key="1">
    <citation type="submission" date="2020-11" db="EMBL/GenBank/DDBJ databases">
        <authorList>
            <person name="Tran Van P."/>
        </authorList>
    </citation>
    <scope>NUCLEOTIDE SEQUENCE</scope>
</reference>
<evidence type="ECO:0000313" key="1">
    <source>
        <dbReference type="EMBL" id="CAD7436005.1"/>
    </source>
</evidence>
<organism evidence="1">
    <name type="scientific">Timema monikensis</name>
    <dbReference type="NCBI Taxonomy" id="170555"/>
    <lineage>
        <taxon>Eukaryota</taxon>
        <taxon>Metazoa</taxon>
        <taxon>Ecdysozoa</taxon>
        <taxon>Arthropoda</taxon>
        <taxon>Hexapoda</taxon>
        <taxon>Insecta</taxon>
        <taxon>Pterygota</taxon>
        <taxon>Neoptera</taxon>
        <taxon>Polyneoptera</taxon>
        <taxon>Phasmatodea</taxon>
        <taxon>Timematodea</taxon>
        <taxon>Timematoidea</taxon>
        <taxon>Timematidae</taxon>
        <taxon>Timema</taxon>
    </lineage>
</organism>
<name>A0A7R9ELI0_9NEOP</name>
<sequence>MIVDSVLAGNCDRLWFRSKLRHDYHKRAYPLVRVRHVLGSFRQPGQQHRR</sequence>
<protein>
    <submittedName>
        <fullName evidence="1">Uncharacterized protein</fullName>
    </submittedName>
</protein>
<dbReference type="AlphaFoldDB" id="A0A7R9ELI0"/>
<accession>A0A7R9ELI0</accession>
<dbReference type="EMBL" id="OB806606">
    <property type="protein sequence ID" value="CAD7436005.1"/>
    <property type="molecule type" value="Genomic_DNA"/>
</dbReference>
<gene>
    <name evidence="1" type="ORF">TMSB3V08_LOCUS12651</name>
</gene>